<organism evidence="2 3">
    <name type="scientific">Camelus ferus</name>
    <name type="common">Wild bactrian camel</name>
    <name type="synonym">Camelus bactrianus ferus</name>
    <dbReference type="NCBI Taxonomy" id="419612"/>
    <lineage>
        <taxon>Eukaryota</taxon>
        <taxon>Metazoa</taxon>
        <taxon>Chordata</taxon>
        <taxon>Craniata</taxon>
        <taxon>Vertebrata</taxon>
        <taxon>Euteleostomi</taxon>
        <taxon>Mammalia</taxon>
        <taxon>Eutheria</taxon>
        <taxon>Laurasiatheria</taxon>
        <taxon>Artiodactyla</taxon>
        <taxon>Tylopoda</taxon>
        <taxon>Camelidae</taxon>
        <taxon>Camelus</taxon>
    </lineage>
</organism>
<evidence type="ECO:0000256" key="1">
    <source>
        <dbReference type="SAM" id="MobiDB-lite"/>
    </source>
</evidence>
<proteinExistence type="predicted"/>
<feature type="region of interest" description="Disordered" evidence="1">
    <location>
        <begin position="56"/>
        <end position="128"/>
    </location>
</feature>
<dbReference type="RefSeq" id="XP_032326451.1">
    <property type="nucleotide sequence ID" value="XM_032470560.1"/>
</dbReference>
<feature type="compositionally biased region" description="Gly residues" evidence="1">
    <location>
        <begin position="84"/>
        <end position="95"/>
    </location>
</feature>
<feature type="compositionally biased region" description="Basic and acidic residues" evidence="1">
    <location>
        <begin position="119"/>
        <end position="128"/>
    </location>
</feature>
<gene>
    <name evidence="3" type="primary">LOC116660644</name>
</gene>
<evidence type="ECO:0000313" key="3">
    <source>
        <dbReference type="RefSeq" id="XP_032326451.1"/>
    </source>
</evidence>
<dbReference type="GeneID" id="116660644"/>
<keyword evidence="2" id="KW-1185">Reference proteome</keyword>
<sequence length="128" mass="13651">MLQPSAPHLVEPHPKVNPSAAPRRWRGPGSDHQLGPGLRLALRPPPPLRALLHLWPCPGPGPPGPLAPPLPRLASVTSRARARGGSGRAPGGGDGPARAPRGTGGLLRRRPERSFIASLHDRQRQRLR</sequence>
<dbReference type="KEGG" id="cfr:116660644"/>
<evidence type="ECO:0000313" key="2">
    <source>
        <dbReference type="Proteomes" id="UP000694856"/>
    </source>
</evidence>
<reference evidence="3" key="1">
    <citation type="submission" date="2025-08" db="UniProtKB">
        <authorList>
            <consortium name="RefSeq"/>
        </authorList>
    </citation>
    <scope>IDENTIFICATION</scope>
    <source>
        <tissue evidence="3">Ear skin</tissue>
    </source>
</reference>
<feature type="compositionally biased region" description="Pro residues" evidence="1">
    <location>
        <begin position="57"/>
        <end position="71"/>
    </location>
</feature>
<name>A0A8B8S8A2_CAMFR</name>
<accession>A0A8B8S8A2</accession>
<protein>
    <submittedName>
        <fullName evidence="3">Translation initiation factor IF-2-like</fullName>
    </submittedName>
</protein>
<feature type="region of interest" description="Disordered" evidence="1">
    <location>
        <begin position="1"/>
        <end position="42"/>
    </location>
</feature>
<dbReference type="Proteomes" id="UP000694856">
    <property type="component" value="Chromosome 30"/>
</dbReference>
<dbReference type="AlphaFoldDB" id="A0A8B8S8A2"/>